<name>A0A7C2WR63_9BACT</name>
<dbReference type="EMBL" id="DSID01000488">
    <property type="protein sequence ID" value="HEX70877.1"/>
    <property type="molecule type" value="Genomic_DNA"/>
</dbReference>
<dbReference type="GO" id="GO:0005524">
    <property type="term" value="F:ATP binding"/>
    <property type="evidence" value="ECO:0007669"/>
    <property type="project" value="UniProtKB-UniRule"/>
</dbReference>
<keyword evidence="5 12" id="KW-0436">Ligase</keyword>
<dbReference type="Pfam" id="PF02786">
    <property type="entry name" value="CPSase_L_D2"/>
    <property type="match status" value="1"/>
</dbReference>
<evidence type="ECO:0000256" key="8">
    <source>
        <dbReference type="ARBA" id="ARBA00022840"/>
    </source>
</evidence>
<dbReference type="PANTHER" id="PTHR48095">
    <property type="entry name" value="PYRUVATE CARBOXYLASE SUBUNIT A"/>
    <property type="match status" value="1"/>
</dbReference>
<dbReference type="Gene3D" id="3.30.470.20">
    <property type="entry name" value="ATP-grasp fold, B domain"/>
    <property type="match status" value="1"/>
</dbReference>
<dbReference type="EC" id="6.3.4.14" evidence="4 12"/>
<dbReference type="SMART" id="SM00878">
    <property type="entry name" value="Biotin_carb_C"/>
    <property type="match status" value="1"/>
</dbReference>
<dbReference type="Pfam" id="PF02785">
    <property type="entry name" value="Biotin_carb_C"/>
    <property type="match status" value="1"/>
</dbReference>
<keyword evidence="12" id="KW-0276">Fatty acid metabolism</keyword>
<dbReference type="InterPro" id="IPR011054">
    <property type="entry name" value="Rudment_hybrid_motif"/>
</dbReference>
<dbReference type="InterPro" id="IPR005479">
    <property type="entry name" value="CPAse_ATP-bd"/>
</dbReference>
<keyword evidence="9" id="KW-0460">Magnesium</keyword>
<comment type="caution">
    <text evidence="15">The sequence shown here is derived from an EMBL/GenBank/DDBJ whole genome shotgun (WGS) entry which is preliminary data.</text>
</comment>
<evidence type="ECO:0000256" key="3">
    <source>
        <dbReference type="ARBA" id="ARBA00011750"/>
    </source>
</evidence>
<dbReference type="SUPFAM" id="SSF56059">
    <property type="entry name" value="Glutathione synthetase ATP-binding domain-like"/>
    <property type="match status" value="1"/>
</dbReference>
<evidence type="ECO:0000256" key="2">
    <source>
        <dbReference type="ARBA" id="ARBA00004956"/>
    </source>
</evidence>
<evidence type="ECO:0000259" key="13">
    <source>
        <dbReference type="PROSITE" id="PS50975"/>
    </source>
</evidence>
<keyword evidence="12" id="KW-0275">Fatty acid biosynthesis</keyword>
<feature type="domain" description="ATP-grasp" evidence="13">
    <location>
        <begin position="120"/>
        <end position="317"/>
    </location>
</feature>
<keyword evidence="12" id="KW-0092">Biotin</keyword>
<evidence type="ECO:0000256" key="9">
    <source>
        <dbReference type="ARBA" id="ARBA00022842"/>
    </source>
</evidence>
<accession>A0A7C2WR63</accession>
<comment type="subunit">
    <text evidence="3 12">Acetyl-CoA carboxylase is a heterohexamer of biotin carboxyl carrier protein, biotin carboxylase and the two subunits of carboxyl transferase in a 2:2 complex.</text>
</comment>
<dbReference type="InterPro" id="IPR016185">
    <property type="entry name" value="PreATP-grasp_dom_sf"/>
</dbReference>
<comment type="catalytic activity">
    <reaction evidence="10 12">
        <text>N(6)-biotinyl-L-lysyl-[protein] + hydrogencarbonate + ATP = N(6)-carboxybiotinyl-L-lysyl-[protein] + ADP + phosphate + H(+)</text>
        <dbReference type="Rhea" id="RHEA:13501"/>
        <dbReference type="Rhea" id="RHEA-COMP:10505"/>
        <dbReference type="Rhea" id="RHEA-COMP:10506"/>
        <dbReference type="ChEBI" id="CHEBI:15378"/>
        <dbReference type="ChEBI" id="CHEBI:17544"/>
        <dbReference type="ChEBI" id="CHEBI:30616"/>
        <dbReference type="ChEBI" id="CHEBI:43474"/>
        <dbReference type="ChEBI" id="CHEBI:83144"/>
        <dbReference type="ChEBI" id="CHEBI:83145"/>
        <dbReference type="ChEBI" id="CHEBI:456216"/>
        <dbReference type="EC" id="6.3.4.14"/>
    </reaction>
</comment>
<keyword evidence="6" id="KW-0479">Metal-binding</keyword>
<sequence>MFRKVLIANRGEIALRVLRACRELGIPAVVAYSEADRESLPVRLADEAICIGPAPAERSYNHIPAIISAAVVTGCDALHPGYGFLAENPLLAEICAECGIRFIGPPAQVLSALGDKAEARRLMRQAGVPIMPGSEDPVRDAGEARAIARKIGYPLLVKAAAGGGGRGMRIVYREAELAQALSLAQQEAQAAFGDSTVYLERYLERPRHVEVQILADQHGRVLALGERDCSIQRRYQKLIEEAPAPNLPSKVRDALRKAAVRGAKAVGYVGAGTFEFLLDQDGHFYFTEANARIQVEHPVTEMVTGIDLVQWQLAIAAGERLTLPDPVRAQGHAIEVRVTAEDPASQFAPRVGRITDLHLPGGPGIRVDTHLYPGYAVPPHYDSLLAKIIAWAPDRQQALDRLDRALREAIIAGVPTPIPLYRRLLRDPDFRAGRHSTVFLQEFLDREADLAPSA</sequence>
<dbReference type="InterPro" id="IPR004549">
    <property type="entry name" value="Acetyl_CoA_COase_biotin_COase"/>
</dbReference>
<dbReference type="InterPro" id="IPR051602">
    <property type="entry name" value="ACC_Biotin_Carboxylase"/>
</dbReference>
<evidence type="ECO:0000256" key="7">
    <source>
        <dbReference type="ARBA" id="ARBA00022741"/>
    </source>
</evidence>
<evidence type="ECO:0000259" key="14">
    <source>
        <dbReference type="PROSITE" id="PS50979"/>
    </source>
</evidence>
<dbReference type="NCBIfam" id="TIGR00514">
    <property type="entry name" value="accC"/>
    <property type="match status" value="1"/>
</dbReference>
<evidence type="ECO:0000256" key="1">
    <source>
        <dbReference type="ARBA" id="ARBA00003761"/>
    </source>
</evidence>
<dbReference type="GO" id="GO:0004075">
    <property type="term" value="F:biotin carboxylase activity"/>
    <property type="evidence" value="ECO:0007669"/>
    <property type="project" value="UniProtKB-EC"/>
</dbReference>
<feature type="domain" description="Biotin carboxylation" evidence="14">
    <location>
        <begin position="1"/>
        <end position="445"/>
    </location>
</feature>
<reference evidence="15" key="1">
    <citation type="journal article" date="2020" name="mSystems">
        <title>Genome- and Community-Level Interaction Insights into Carbon Utilization and Element Cycling Functions of Hydrothermarchaeota in Hydrothermal Sediment.</title>
        <authorList>
            <person name="Zhou Z."/>
            <person name="Liu Y."/>
            <person name="Xu W."/>
            <person name="Pan J."/>
            <person name="Luo Z.H."/>
            <person name="Li M."/>
        </authorList>
    </citation>
    <scope>NUCLEOTIDE SEQUENCE [LARGE SCALE GENOMIC DNA]</scope>
    <source>
        <strain evidence="15">SpSt-192</strain>
    </source>
</reference>
<organism evidence="15">
    <name type="scientific">Thermorudis sp</name>
    <dbReference type="NCBI Taxonomy" id="1969470"/>
    <lineage>
        <taxon>Bacteria</taxon>
        <taxon>Pseudomonadati</taxon>
        <taxon>Thermomicrobiota</taxon>
        <taxon>Thermomicrobia</taxon>
        <taxon>Thermomicrobia incertae sedis</taxon>
        <taxon>Thermorudis</taxon>
    </lineage>
</organism>
<dbReference type="InterPro" id="IPR005482">
    <property type="entry name" value="Biotin_COase_C"/>
</dbReference>
<keyword evidence="12" id="KW-0443">Lipid metabolism</keyword>
<dbReference type="PANTHER" id="PTHR48095:SF2">
    <property type="entry name" value="BIOTIN CARBOXYLASE, CHLOROPLASTIC"/>
    <property type="match status" value="1"/>
</dbReference>
<dbReference type="PROSITE" id="PS00866">
    <property type="entry name" value="CPSASE_1"/>
    <property type="match status" value="1"/>
</dbReference>
<gene>
    <name evidence="15" type="primary">accC</name>
    <name evidence="15" type="ORF">ENP13_06495</name>
</gene>
<comment type="function">
    <text evidence="1 12">This protein is a component of the acetyl coenzyme A carboxylase complex; first, biotin carboxylase catalyzes the carboxylation of the carrier protein and then the transcarboxylase transfers the carboxyl group to form malonyl-CoA.</text>
</comment>
<dbReference type="GO" id="GO:0006633">
    <property type="term" value="P:fatty acid biosynthetic process"/>
    <property type="evidence" value="ECO:0007669"/>
    <property type="project" value="UniProtKB-KW"/>
</dbReference>
<dbReference type="GO" id="GO:2001295">
    <property type="term" value="P:malonyl-CoA biosynthetic process"/>
    <property type="evidence" value="ECO:0007669"/>
    <property type="project" value="UniProtKB-UniPathway"/>
</dbReference>
<protein>
    <recommendedName>
        <fullName evidence="4 12">Biotin carboxylase</fullName>
        <ecNumber evidence="4 12">6.3.4.14</ecNumber>
    </recommendedName>
    <alternativeName>
        <fullName evidence="12">Acetyl-coenzyme A carboxylase biotin carboxylase subunit A</fullName>
    </alternativeName>
</protein>
<keyword evidence="7 11" id="KW-0547">Nucleotide-binding</keyword>
<comment type="pathway">
    <text evidence="2 12">Lipid metabolism; malonyl-CoA biosynthesis; malonyl-CoA from acetyl-CoA: step 1/1.</text>
</comment>
<evidence type="ECO:0000256" key="12">
    <source>
        <dbReference type="RuleBase" id="RU365063"/>
    </source>
</evidence>
<proteinExistence type="predicted"/>
<dbReference type="AlphaFoldDB" id="A0A7C2WR63"/>
<dbReference type="UniPathway" id="UPA00655">
    <property type="reaction ID" value="UER00711"/>
</dbReference>
<dbReference type="Pfam" id="PF00289">
    <property type="entry name" value="Biotin_carb_N"/>
    <property type="match status" value="1"/>
</dbReference>
<dbReference type="InterPro" id="IPR011761">
    <property type="entry name" value="ATP-grasp"/>
</dbReference>
<dbReference type="FunFam" id="3.30.1490.20:FF:000018">
    <property type="entry name" value="Biotin carboxylase"/>
    <property type="match status" value="1"/>
</dbReference>
<dbReference type="PROSITE" id="PS50979">
    <property type="entry name" value="BC"/>
    <property type="match status" value="1"/>
</dbReference>
<dbReference type="PROSITE" id="PS50975">
    <property type="entry name" value="ATP_GRASP"/>
    <property type="match status" value="1"/>
</dbReference>
<dbReference type="GO" id="GO:0046872">
    <property type="term" value="F:metal ion binding"/>
    <property type="evidence" value="ECO:0007669"/>
    <property type="project" value="UniProtKB-KW"/>
</dbReference>
<dbReference type="InterPro" id="IPR005481">
    <property type="entry name" value="BC-like_N"/>
</dbReference>
<evidence type="ECO:0000256" key="10">
    <source>
        <dbReference type="ARBA" id="ARBA00048600"/>
    </source>
</evidence>
<evidence type="ECO:0000256" key="11">
    <source>
        <dbReference type="PROSITE-ProRule" id="PRU00409"/>
    </source>
</evidence>
<keyword evidence="12" id="KW-0444">Lipid biosynthesis</keyword>
<evidence type="ECO:0000256" key="5">
    <source>
        <dbReference type="ARBA" id="ARBA00022598"/>
    </source>
</evidence>
<evidence type="ECO:0000256" key="6">
    <source>
        <dbReference type="ARBA" id="ARBA00022723"/>
    </source>
</evidence>
<dbReference type="SUPFAM" id="SSF51246">
    <property type="entry name" value="Rudiment single hybrid motif"/>
    <property type="match status" value="1"/>
</dbReference>
<evidence type="ECO:0000313" key="15">
    <source>
        <dbReference type="EMBL" id="HEX70877.1"/>
    </source>
</evidence>
<keyword evidence="8 11" id="KW-0067">ATP-binding</keyword>
<dbReference type="NCBIfam" id="NF006367">
    <property type="entry name" value="PRK08591.1"/>
    <property type="match status" value="1"/>
</dbReference>
<dbReference type="SUPFAM" id="SSF52440">
    <property type="entry name" value="PreATP-grasp domain"/>
    <property type="match status" value="1"/>
</dbReference>
<evidence type="ECO:0000256" key="4">
    <source>
        <dbReference type="ARBA" id="ARBA00013263"/>
    </source>
</evidence>
<dbReference type="InterPro" id="IPR011764">
    <property type="entry name" value="Biotin_carboxylation_dom"/>
</dbReference>